<reference evidence="2" key="1">
    <citation type="submission" date="2025-08" db="UniProtKB">
        <authorList>
            <consortium name="Ensembl"/>
        </authorList>
    </citation>
    <scope>IDENTIFICATION</scope>
</reference>
<name>A0A8C4U2S4_FALTI</name>
<dbReference type="PANTHER" id="PTHR13060">
    <property type="entry name" value="SGT1 PROTEIN HSGT1 SUPPRESSOR OF GCR2"/>
    <property type="match status" value="1"/>
</dbReference>
<keyword evidence="3" id="KW-1185">Reference proteome</keyword>
<feature type="compositionally biased region" description="Low complexity" evidence="1">
    <location>
        <begin position="648"/>
        <end position="663"/>
    </location>
</feature>
<accession>A0A8C4U2S4</accession>
<dbReference type="OrthoDB" id="27237at2759"/>
<dbReference type="PANTHER" id="PTHR13060:SF0">
    <property type="entry name" value="PROTEIN ECDYSONELESS HOMOLOG"/>
    <property type="match status" value="1"/>
</dbReference>
<protein>
    <submittedName>
        <fullName evidence="2">Ecdysoneless cell cycle regulator</fullName>
    </submittedName>
</protein>
<sequence length="728" mass="79791">MRAGRPERGDGAGARPERGGGGRDGGAGGGGGDSHLRGAGGHRLPRVSRDHPQPRRAAAARRRAAAAAMPPPHPRGGGASPPGPARPGAMEGIGRAAPAEDTVRYRFFAAAAAGSGGEALLRRCAEAIVVRFAPLLASYIWQRQPFRLRYLPPRGDTPAHIGGTTAFGDNVEDEWFIVYLVQEITRAFPGLAGRVDDNDGEFLLIEAADFLPKWLNPENSDNRVFFYKGELHIIPLSDTDEQECDLSVASPTISQALTLLSTHSEEFLAAEPIRTAVYKRISGYPEKIQASFHRAHCYLPAGIAAVLRQRPSLVAAAVQAFYLRDPVDLRACRSFQTFPPDKRVMTVVTFTKCLYAQLMQQKFVPDRRSGYTLPLPSHPQYKAYELGMKLAHGFEILCSKCSKVSPDSKRAVLSGPLWERFLRSLKEKKYFKGEMEGSAKYLDLLHMAEDYFQQSVTKPESSVEVSPGDEILTLLQATTIDLKEFEREEACLPPEDDDSWLEITPGDLDKLLKEARSESLLSSNEEEQKYDLEAVAESMKAFVSKVSTHEGAEMPWSSDESHVTFDVDSFTKALDRILGVDSEELDSDDLDEEEEFDFSDEDDEGLDAESERQDQEVSPNELIGSLKSYMNEMDRELAHTSVGKSFTMQKKGASSAKAAMSQSVGPDSGTEDTELTPVDVDMNLVANLLESYSAQSGLAGPTSNILQSMGVHLPENADHIGSNNRATE</sequence>
<evidence type="ECO:0000313" key="3">
    <source>
        <dbReference type="Proteomes" id="UP000694562"/>
    </source>
</evidence>
<reference evidence="2" key="2">
    <citation type="submission" date="2025-09" db="UniProtKB">
        <authorList>
            <consortium name="Ensembl"/>
        </authorList>
    </citation>
    <scope>IDENTIFICATION</scope>
</reference>
<dbReference type="Pfam" id="PF07093">
    <property type="entry name" value="SGT1"/>
    <property type="match status" value="1"/>
</dbReference>
<feature type="region of interest" description="Disordered" evidence="1">
    <location>
        <begin position="1"/>
        <end position="92"/>
    </location>
</feature>
<dbReference type="GO" id="GO:0005634">
    <property type="term" value="C:nucleus"/>
    <property type="evidence" value="ECO:0007669"/>
    <property type="project" value="TreeGrafter"/>
</dbReference>
<feature type="region of interest" description="Disordered" evidence="1">
    <location>
        <begin position="583"/>
        <end position="621"/>
    </location>
</feature>
<evidence type="ECO:0000313" key="2">
    <source>
        <dbReference type="Ensembl" id="ENSFTIP00000003651.1"/>
    </source>
</evidence>
<feature type="region of interest" description="Disordered" evidence="1">
    <location>
        <begin position="641"/>
        <end position="677"/>
    </location>
</feature>
<dbReference type="OMA" id="TKDYIWQ"/>
<feature type="compositionally biased region" description="Gly residues" evidence="1">
    <location>
        <begin position="22"/>
        <end position="41"/>
    </location>
</feature>
<organism evidence="2 3">
    <name type="scientific">Falco tinnunculus</name>
    <name type="common">Common kestrel</name>
    <dbReference type="NCBI Taxonomy" id="100819"/>
    <lineage>
        <taxon>Eukaryota</taxon>
        <taxon>Metazoa</taxon>
        <taxon>Chordata</taxon>
        <taxon>Craniata</taxon>
        <taxon>Vertebrata</taxon>
        <taxon>Euteleostomi</taxon>
        <taxon>Archelosauria</taxon>
        <taxon>Archosauria</taxon>
        <taxon>Dinosauria</taxon>
        <taxon>Saurischia</taxon>
        <taxon>Theropoda</taxon>
        <taxon>Coelurosauria</taxon>
        <taxon>Aves</taxon>
        <taxon>Neognathae</taxon>
        <taxon>Neoaves</taxon>
        <taxon>Telluraves</taxon>
        <taxon>Australaves</taxon>
        <taxon>Falconiformes</taxon>
        <taxon>Falconidae</taxon>
        <taxon>Falco</taxon>
    </lineage>
</organism>
<proteinExistence type="predicted"/>
<feature type="compositionally biased region" description="Acidic residues" evidence="1">
    <location>
        <begin position="583"/>
        <end position="608"/>
    </location>
</feature>
<dbReference type="InterPro" id="IPR010770">
    <property type="entry name" value="Ecd"/>
</dbReference>
<dbReference type="Ensembl" id="ENSFTIT00000003807.1">
    <property type="protein sequence ID" value="ENSFTIP00000003651.1"/>
    <property type="gene ID" value="ENSFTIG00000002507.1"/>
</dbReference>
<dbReference type="Proteomes" id="UP000694562">
    <property type="component" value="Unplaced"/>
</dbReference>
<feature type="compositionally biased region" description="Basic and acidic residues" evidence="1">
    <location>
        <begin position="1"/>
        <end position="21"/>
    </location>
</feature>
<evidence type="ECO:0000256" key="1">
    <source>
        <dbReference type="SAM" id="MobiDB-lite"/>
    </source>
</evidence>
<dbReference type="AlphaFoldDB" id="A0A8C4U2S4"/>